<evidence type="ECO:0000256" key="2">
    <source>
        <dbReference type="ARBA" id="ARBA00022448"/>
    </source>
</evidence>
<dbReference type="RefSeq" id="WP_010851864.1">
    <property type="nucleotide sequence ID" value="NZ_HF570956.1"/>
</dbReference>
<evidence type="ECO:0000256" key="8">
    <source>
        <dbReference type="ARBA" id="ARBA00022989"/>
    </source>
</evidence>
<dbReference type="InterPro" id="IPR039421">
    <property type="entry name" value="Type_1_exporter"/>
</dbReference>
<reference evidence="13 14" key="1">
    <citation type="journal article" date="2013" name="ISME J.">
        <title>A metabolic model for members of the genus Tetrasphaera involved in enhanced biological phosphorus removal.</title>
        <authorList>
            <person name="Kristiansen R."/>
            <person name="Nguyen H.T.T."/>
            <person name="Saunders A.M."/>
            <person name="Nielsen J.L."/>
            <person name="Wimmer R."/>
            <person name="Le V.Q."/>
            <person name="McIlroy S.J."/>
            <person name="Petrovski S."/>
            <person name="Seviour R.J."/>
            <person name="Calteau A."/>
            <person name="Nielsen K.L."/>
            <person name="Nielsen P.H."/>
        </authorList>
    </citation>
    <scope>NUCLEOTIDE SEQUENCE [LARGE SCALE GENOMIC DNA]</scope>
    <source>
        <strain evidence="13 14">Lp2</strain>
    </source>
</reference>
<accession>N0E2J0</accession>
<keyword evidence="9 10" id="KW-0472">Membrane</keyword>
<dbReference type="GO" id="GO:0005524">
    <property type="term" value="F:ATP binding"/>
    <property type="evidence" value="ECO:0007669"/>
    <property type="project" value="UniProtKB-KW"/>
</dbReference>
<feature type="domain" description="ABC transporter" evidence="11">
    <location>
        <begin position="352"/>
        <end position="586"/>
    </location>
</feature>
<dbReference type="CDD" id="cd07346">
    <property type="entry name" value="ABC_6TM_exporters"/>
    <property type="match status" value="1"/>
</dbReference>
<dbReference type="Gene3D" id="3.40.50.300">
    <property type="entry name" value="P-loop containing nucleotide triphosphate hydrolases"/>
    <property type="match status" value="1"/>
</dbReference>
<evidence type="ECO:0000259" key="11">
    <source>
        <dbReference type="PROSITE" id="PS50893"/>
    </source>
</evidence>
<keyword evidence="8 10" id="KW-1133">Transmembrane helix</keyword>
<dbReference type="GO" id="GO:0140359">
    <property type="term" value="F:ABC-type transporter activity"/>
    <property type="evidence" value="ECO:0007669"/>
    <property type="project" value="InterPro"/>
</dbReference>
<dbReference type="InterPro" id="IPR003593">
    <property type="entry name" value="AAA+_ATPase"/>
</dbReference>
<proteinExistence type="predicted"/>
<dbReference type="Proteomes" id="UP000013167">
    <property type="component" value="Unassembled WGS sequence"/>
</dbReference>
<dbReference type="GO" id="GO:0034040">
    <property type="term" value="F:ATPase-coupled lipid transmembrane transporter activity"/>
    <property type="evidence" value="ECO:0007669"/>
    <property type="project" value="TreeGrafter"/>
</dbReference>
<dbReference type="SMART" id="SM00382">
    <property type="entry name" value="AAA"/>
    <property type="match status" value="1"/>
</dbReference>
<protein>
    <submittedName>
        <fullName evidence="13">Putative ABC transporter</fullName>
    </submittedName>
</protein>
<sequence length="589" mass="62935">MKPPPGLHTDHTRRRLPVASSATVRRNVIEVVRHHRRALVGVLLWHVAAALTALIAPWVVGHLVDEITGARRIERVNQLLLVLVVGLLAQTLLTWFARRAAFVLAETIFAKVREDFVASTVRLPLSVVERAGTGDLVARTTGDVDALAHVVRMAVPSLLVAGTSIVAIVVASLFTAPLAVVAFVIAPVLLWHPVRVYLRRALPGYQWERASYATLAGVASETVQGLTTMDALSRSGRRRAAFEAALGESEAAEHWTLRFRVRFFPWVDIAFGALVAATVLWAGWLSLHGVLTIGAAVSVALYSERLVDPIGDVVGWLDEIQVAATGYSRLLGVGEVPADRTPTGDRPVNAALDVEGVTYAYRDGHDVLHDVSLALRPGERLAIVGPSGAGKSTLGRLMAGIDAPGRGRIAVGGVPLVDLDLPTLRGEVALVTQEHHVFVGTLADNLRLPRPEANDAELWKALSAVDADGWAAALPDGLATAVGSGGHPLTEAQAQQLSLARLVLADPHTLVLDEATSLLDPRAARHLERSLAAVVAGRTVVAIAHRLHTAHDADRVCVMEEGRISELGTHDELLAADGSYAALWRTWHG</sequence>
<keyword evidence="14" id="KW-1185">Reference proteome</keyword>
<evidence type="ECO:0000259" key="12">
    <source>
        <dbReference type="PROSITE" id="PS50929"/>
    </source>
</evidence>
<keyword evidence="5 10" id="KW-0812">Transmembrane</keyword>
<evidence type="ECO:0000256" key="3">
    <source>
        <dbReference type="ARBA" id="ARBA00022475"/>
    </source>
</evidence>
<dbReference type="InterPro" id="IPR036640">
    <property type="entry name" value="ABC1_TM_sf"/>
</dbReference>
<dbReference type="HOGENOM" id="CLU_000604_84_9_11"/>
<evidence type="ECO:0000256" key="6">
    <source>
        <dbReference type="ARBA" id="ARBA00022741"/>
    </source>
</evidence>
<evidence type="ECO:0000256" key="5">
    <source>
        <dbReference type="ARBA" id="ARBA00022692"/>
    </source>
</evidence>
<dbReference type="SUPFAM" id="SSF90123">
    <property type="entry name" value="ABC transporter transmembrane region"/>
    <property type="match status" value="1"/>
</dbReference>
<dbReference type="Gene3D" id="1.20.1560.10">
    <property type="entry name" value="ABC transporter type 1, transmembrane domain"/>
    <property type="match status" value="1"/>
</dbReference>
<evidence type="ECO:0000313" key="13">
    <source>
        <dbReference type="EMBL" id="CCH69114.1"/>
    </source>
</evidence>
<keyword evidence="3" id="KW-1003">Cell membrane</keyword>
<gene>
    <name evidence="13" type="ORF">BN10_1320013</name>
</gene>
<keyword evidence="6" id="KW-0547">Nucleotide-binding</keyword>
<dbReference type="SUPFAM" id="SSF52540">
    <property type="entry name" value="P-loop containing nucleoside triphosphate hydrolases"/>
    <property type="match status" value="1"/>
</dbReference>
<organism evidence="13 14">
    <name type="scientific">Phycicoccus elongatus Lp2</name>
    <dbReference type="NCBI Taxonomy" id="1193181"/>
    <lineage>
        <taxon>Bacteria</taxon>
        <taxon>Bacillati</taxon>
        <taxon>Actinomycetota</taxon>
        <taxon>Actinomycetes</taxon>
        <taxon>Micrococcales</taxon>
        <taxon>Intrasporangiaceae</taxon>
        <taxon>Phycicoccus</taxon>
    </lineage>
</organism>
<evidence type="ECO:0000256" key="9">
    <source>
        <dbReference type="ARBA" id="ARBA00023136"/>
    </source>
</evidence>
<evidence type="ECO:0000256" key="10">
    <source>
        <dbReference type="SAM" id="Phobius"/>
    </source>
</evidence>
<feature type="transmembrane region" description="Helical" evidence="10">
    <location>
        <begin position="263"/>
        <end position="284"/>
    </location>
</feature>
<comment type="subcellular location">
    <subcellularLocation>
        <location evidence="1">Cell membrane</location>
        <topology evidence="1">Multi-pass membrane protein</topology>
    </subcellularLocation>
</comment>
<feature type="transmembrane region" description="Helical" evidence="10">
    <location>
        <begin position="76"/>
        <end position="97"/>
    </location>
</feature>
<feature type="domain" description="ABC transmembrane type-1" evidence="12">
    <location>
        <begin position="40"/>
        <end position="321"/>
    </location>
</feature>
<dbReference type="STRING" id="1193181.BN10_1320013"/>
<dbReference type="InterPro" id="IPR027417">
    <property type="entry name" value="P-loop_NTPase"/>
</dbReference>
<dbReference type="FunFam" id="3.40.50.300:FF:001001">
    <property type="entry name" value="Multidrug ABC transporter ATP-binding protein"/>
    <property type="match status" value="1"/>
</dbReference>
<evidence type="ECO:0000256" key="1">
    <source>
        <dbReference type="ARBA" id="ARBA00004651"/>
    </source>
</evidence>
<dbReference type="EMBL" id="CAIZ01000038">
    <property type="protein sequence ID" value="CCH69114.1"/>
    <property type="molecule type" value="Genomic_DNA"/>
</dbReference>
<feature type="transmembrane region" description="Helical" evidence="10">
    <location>
        <begin position="43"/>
        <end position="64"/>
    </location>
</feature>
<evidence type="ECO:0000256" key="7">
    <source>
        <dbReference type="ARBA" id="ARBA00022840"/>
    </source>
</evidence>
<dbReference type="PANTHER" id="PTHR24221:SF654">
    <property type="entry name" value="ATP-BINDING CASSETTE SUB-FAMILY B MEMBER 6"/>
    <property type="match status" value="1"/>
</dbReference>
<comment type="caution">
    <text evidence="13">The sequence shown here is derived from an EMBL/GenBank/DDBJ whole genome shotgun (WGS) entry which is preliminary data.</text>
</comment>
<dbReference type="GO" id="GO:0005886">
    <property type="term" value="C:plasma membrane"/>
    <property type="evidence" value="ECO:0007669"/>
    <property type="project" value="UniProtKB-SubCell"/>
</dbReference>
<dbReference type="PROSITE" id="PS50929">
    <property type="entry name" value="ABC_TM1F"/>
    <property type="match status" value="1"/>
</dbReference>
<keyword evidence="2" id="KW-0813">Transport</keyword>
<evidence type="ECO:0000313" key="14">
    <source>
        <dbReference type="Proteomes" id="UP000013167"/>
    </source>
</evidence>
<dbReference type="InterPro" id="IPR003439">
    <property type="entry name" value="ABC_transporter-like_ATP-bd"/>
</dbReference>
<dbReference type="InterPro" id="IPR011527">
    <property type="entry name" value="ABC1_TM_dom"/>
</dbReference>
<dbReference type="eggNOG" id="COG1132">
    <property type="taxonomic scope" value="Bacteria"/>
</dbReference>
<dbReference type="Pfam" id="PF00005">
    <property type="entry name" value="ABC_tran"/>
    <property type="match status" value="1"/>
</dbReference>
<dbReference type="Pfam" id="PF00664">
    <property type="entry name" value="ABC_membrane"/>
    <property type="match status" value="1"/>
</dbReference>
<keyword evidence="7" id="KW-0067">ATP-binding</keyword>
<dbReference type="PROSITE" id="PS50893">
    <property type="entry name" value="ABC_TRANSPORTER_2"/>
    <property type="match status" value="1"/>
</dbReference>
<keyword evidence="4" id="KW-0997">Cell inner membrane</keyword>
<dbReference type="GO" id="GO:0016887">
    <property type="term" value="F:ATP hydrolysis activity"/>
    <property type="evidence" value="ECO:0007669"/>
    <property type="project" value="InterPro"/>
</dbReference>
<dbReference type="AlphaFoldDB" id="N0E2J0"/>
<dbReference type="PANTHER" id="PTHR24221">
    <property type="entry name" value="ATP-BINDING CASSETTE SUB-FAMILY B"/>
    <property type="match status" value="1"/>
</dbReference>
<name>N0E2J0_9MICO</name>
<feature type="transmembrane region" description="Helical" evidence="10">
    <location>
        <begin position="165"/>
        <end position="191"/>
    </location>
</feature>
<evidence type="ECO:0000256" key="4">
    <source>
        <dbReference type="ARBA" id="ARBA00022519"/>
    </source>
</evidence>